<dbReference type="RefSeq" id="WP_064218287.1">
    <property type="nucleotide sequence ID" value="NZ_LVXZ01000032.1"/>
</dbReference>
<comment type="caution">
    <text evidence="1">The sequence shown here is derived from an EMBL/GenBank/DDBJ whole genome shotgun (WGS) entry which is preliminary data.</text>
</comment>
<evidence type="ECO:0000313" key="1">
    <source>
        <dbReference type="EMBL" id="OAP92709.1"/>
    </source>
</evidence>
<accession>A0A179BMT8</accession>
<dbReference type="OrthoDB" id="9807521at2"/>
<sequence>MGMFEDLSSDVSRFMSGEWDTQNAYVVPEASALRLGNHAKTLKAVVLYADISDSTSLVDKHQPRLVAAMFKAFLHCAARKLLKKS</sequence>
<evidence type="ECO:0000313" key="2">
    <source>
        <dbReference type="Proteomes" id="UP000078302"/>
    </source>
</evidence>
<gene>
    <name evidence="1" type="ORF">A4H96_03365</name>
</gene>
<dbReference type="EMBL" id="LVXZ01000032">
    <property type="protein sequence ID" value="OAP92709.1"/>
    <property type="molecule type" value="Genomic_DNA"/>
</dbReference>
<reference evidence="1 2" key="1">
    <citation type="submission" date="2016-04" db="EMBL/GenBank/DDBJ databases">
        <title>Acidithiobacillus ferrooxidans genome sequencing and assembly.</title>
        <authorList>
            <person name="Zhou Z."/>
        </authorList>
    </citation>
    <scope>NUCLEOTIDE SEQUENCE [LARGE SCALE GENOMIC DNA]</scope>
    <source>
        <strain evidence="1 2">BY0502</strain>
    </source>
</reference>
<organism evidence="1 2">
    <name type="scientific">Acidithiobacillus ferrooxidans</name>
    <name type="common">Thiobacillus ferrooxidans</name>
    <dbReference type="NCBI Taxonomy" id="920"/>
    <lineage>
        <taxon>Bacteria</taxon>
        <taxon>Pseudomonadati</taxon>
        <taxon>Pseudomonadota</taxon>
        <taxon>Acidithiobacillia</taxon>
        <taxon>Acidithiobacillales</taxon>
        <taxon>Acidithiobacillaceae</taxon>
        <taxon>Acidithiobacillus</taxon>
    </lineage>
</organism>
<protein>
    <recommendedName>
        <fullName evidence="3">Guanylate cyclase domain-containing protein</fullName>
    </recommendedName>
</protein>
<evidence type="ECO:0008006" key="3">
    <source>
        <dbReference type="Google" id="ProtNLM"/>
    </source>
</evidence>
<proteinExistence type="predicted"/>
<name>A0A179BMT8_ACIFR</name>
<dbReference type="AlphaFoldDB" id="A0A179BMT8"/>
<keyword evidence="2" id="KW-1185">Reference proteome</keyword>
<dbReference type="Proteomes" id="UP000078302">
    <property type="component" value="Unassembled WGS sequence"/>
</dbReference>